<proteinExistence type="predicted"/>
<comment type="caution">
    <text evidence="1">The sequence shown here is derived from an EMBL/GenBank/DDBJ whole genome shotgun (WGS) entry which is preliminary data.</text>
</comment>
<name>A0A2P4Z7L1_9HYPO</name>
<dbReference type="GeneID" id="36347950"/>
<dbReference type="RefSeq" id="XP_024404364.1">
    <property type="nucleotide sequence ID" value="XM_024550900.1"/>
</dbReference>
<sequence length="118" mass="12834">MCVLVPLKGPSSYNVRIWGVRIAPRARILSLPWILCRLRAEHRWLAAVDNSGREEIISNLTANLASVFKEVTNTTGLLVLLPLLGISLTLLPATMQKSCCAEGILGGSNNALDMHKTV</sequence>
<protein>
    <submittedName>
        <fullName evidence="1">Uncharacterized protein</fullName>
    </submittedName>
</protein>
<organism evidence="1 2">
    <name type="scientific">Trichoderma gamsii</name>
    <dbReference type="NCBI Taxonomy" id="398673"/>
    <lineage>
        <taxon>Eukaryota</taxon>
        <taxon>Fungi</taxon>
        <taxon>Dikarya</taxon>
        <taxon>Ascomycota</taxon>
        <taxon>Pezizomycotina</taxon>
        <taxon>Sordariomycetes</taxon>
        <taxon>Hypocreomycetidae</taxon>
        <taxon>Hypocreales</taxon>
        <taxon>Hypocreaceae</taxon>
        <taxon>Trichoderma</taxon>
    </lineage>
</organism>
<gene>
    <name evidence="1" type="ORF">TGAM01_v210875</name>
</gene>
<reference evidence="1 2" key="1">
    <citation type="journal article" date="2016" name="Genome Announc.">
        <title>Draft Whole-Genome Sequence of Trichoderma gamsii T6085, a Promising Biocontrol Agent of Fusarium Head Blight on Wheat.</title>
        <authorList>
            <person name="Baroncelli R."/>
            <person name="Zapparata A."/>
            <person name="Piaggeschi G."/>
            <person name="Sarrocco S."/>
            <person name="Vannacci G."/>
        </authorList>
    </citation>
    <scope>NUCLEOTIDE SEQUENCE [LARGE SCALE GENOMIC DNA]</scope>
    <source>
        <strain evidence="1 2">T6085</strain>
    </source>
</reference>
<dbReference type="Proteomes" id="UP000054821">
    <property type="component" value="Unassembled WGS sequence"/>
</dbReference>
<dbReference type="EMBL" id="JPDN02000075">
    <property type="protein sequence ID" value="PON20279.1"/>
    <property type="molecule type" value="Genomic_DNA"/>
</dbReference>
<accession>A0A2P4Z7L1</accession>
<evidence type="ECO:0000313" key="2">
    <source>
        <dbReference type="Proteomes" id="UP000054821"/>
    </source>
</evidence>
<dbReference type="AlphaFoldDB" id="A0A2P4Z7L1"/>
<evidence type="ECO:0000313" key="1">
    <source>
        <dbReference type="EMBL" id="PON20279.1"/>
    </source>
</evidence>
<keyword evidence="2" id="KW-1185">Reference proteome</keyword>